<gene>
    <name evidence="1" type="ORF">Sant_P0034</name>
</gene>
<proteinExistence type="predicted"/>
<dbReference type="PANTHER" id="PTHR13812">
    <property type="entry name" value="KETIMINE REDUCTASE MU-CRYSTALLIN"/>
    <property type="match status" value="1"/>
</dbReference>
<reference evidence="1 2" key="1">
    <citation type="journal article" date="2014" name="Genome Biol. Evol.">
        <title>Genome degeneration and adaptation in a nascent stage of symbiosis.</title>
        <authorList>
            <person name="Oakeson K.F."/>
            <person name="Gil R."/>
            <person name="Clayton A.L."/>
            <person name="Dunn D.M."/>
            <person name="von Niederhausern A.C."/>
            <person name="Hamil C."/>
            <person name="Aoyagi A."/>
            <person name="Duval B."/>
            <person name="Baca A."/>
            <person name="Silva F.J."/>
            <person name="Vallier A."/>
            <person name="Jackson D.G."/>
            <person name="Latorre A."/>
            <person name="Weiss R.B."/>
            <person name="Heddi A."/>
            <person name="Moya A."/>
            <person name="Dale C."/>
        </authorList>
    </citation>
    <scope>NUCLEOTIDE SEQUENCE [LARGE SCALE GENOMIC DNA]</scope>
    <source>
        <strain evidence="1 2">HS1</strain>
        <plasmid evidence="2">Plasmid pHS1</plasmid>
    </source>
</reference>
<dbReference type="AlphaFoldDB" id="W0HZ01"/>
<dbReference type="HOGENOM" id="CLU_042088_2_1_6"/>
<dbReference type="Gene3D" id="3.40.50.720">
    <property type="entry name" value="NAD(P)-binding Rossmann-like Domain"/>
    <property type="match status" value="1"/>
</dbReference>
<dbReference type="InterPro" id="IPR023401">
    <property type="entry name" value="ODC_N"/>
</dbReference>
<dbReference type="KEGG" id="sod:Sant_P0034"/>
<dbReference type="Gene3D" id="3.30.1780.10">
    <property type="entry name" value="ornithine cyclodeaminase, domain 1"/>
    <property type="match status" value="1"/>
</dbReference>
<protein>
    <submittedName>
        <fullName evidence="1">Ornithine cyclodeaminase 2</fullName>
    </submittedName>
</protein>
<dbReference type="InterPro" id="IPR036291">
    <property type="entry name" value="NAD(P)-bd_dom_sf"/>
</dbReference>
<organism evidence="1 2">
    <name type="scientific">Sodalis praecaptivus</name>
    <dbReference type="NCBI Taxonomy" id="1239307"/>
    <lineage>
        <taxon>Bacteria</taxon>
        <taxon>Pseudomonadati</taxon>
        <taxon>Pseudomonadota</taxon>
        <taxon>Gammaproteobacteria</taxon>
        <taxon>Enterobacterales</taxon>
        <taxon>Bruguierivoracaceae</taxon>
        <taxon>Sodalis</taxon>
    </lineage>
</organism>
<dbReference type="PATRIC" id="fig|1239307.3.peg.4555"/>
<dbReference type="InterPro" id="IPR003462">
    <property type="entry name" value="ODC_Mu_crystall"/>
</dbReference>
<dbReference type="GO" id="GO:0005737">
    <property type="term" value="C:cytoplasm"/>
    <property type="evidence" value="ECO:0007669"/>
    <property type="project" value="TreeGrafter"/>
</dbReference>
<geneLocation type="plasmid" evidence="1 2">
    <name>pHS1</name>
</geneLocation>
<dbReference type="Proteomes" id="UP000019028">
    <property type="component" value="Plasmid pHS1"/>
</dbReference>
<keyword evidence="2" id="KW-1185">Reference proteome</keyword>
<dbReference type="EMBL" id="CP006570">
    <property type="protein sequence ID" value="AHF79081.1"/>
    <property type="molecule type" value="Genomic_DNA"/>
</dbReference>
<keyword evidence="1" id="KW-0614">Plasmid</keyword>
<dbReference type="Pfam" id="PF02423">
    <property type="entry name" value="OCD_Mu_crystall"/>
    <property type="match status" value="1"/>
</dbReference>
<dbReference type="SUPFAM" id="SSF51735">
    <property type="entry name" value="NAD(P)-binding Rossmann-fold domains"/>
    <property type="match status" value="1"/>
</dbReference>
<evidence type="ECO:0000313" key="1">
    <source>
        <dbReference type="EMBL" id="AHF79081.1"/>
    </source>
</evidence>
<accession>W0HZ01</accession>
<dbReference type="PANTHER" id="PTHR13812:SF19">
    <property type="entry name" value="KETIMINE REDUCTASE MU-CRYSTALLIN"/>
    <property type="match status" value="1"/>
</dbReference>
<dbReference type="RefSeq" id="WP_025424208.1">
    <property type="nucleotide sequence ID" value="NZ_CP006570.1"/>
</dbReference>
<name>W0HZ01_9GAMM</name>
<sequence>MLFFTNDDINAVLTMRDCIDTFEQTYRDVAAGHAVNGRRSDMITTTAHPNAVYQLKMVGAVVPRYAVGAIRINSDILSFPVIQGKARKVKVPAASGNRWVGLVMLFDTATGAPLALFPDGVMQRMRVGATSGLGVRYLARPDARRAAILGSGWQAGAQAQALAATRDVERLVVYSPDVARRTAFAGELERQLMLPVQPAASAEQAVKDADIVLCATNSLQPVLSPQWLRPGMHVGSLRVGEIDTRTLTAFDRVVVHDRGNMRDDHLVVAEGIDHREKTSPLPTTLAAAPSLAELVSGRAAGRTGDGELTAFLNYHGLGYQFAAAGALLLEKARVAGRGRELPDEWFTQDVHS</sequence>
<evidence type="ECO:0000313" key="2">
    <source>
        <dbReference type="Proteomes" id="UP000019028"/>
    </source>
</evidence>
<dbReference type="OrthoDB" id="9801817at2"/>